<evidence type="ECO:0000313" key="1">
    <source>
        <dbReference type="EMBL" id="SDW16682.1"/>
    </source>
</evidence>
<dbReference type="EMBL" id="FNOJ01000002">
    <property type="protein sequence ID" value="SDW16682.1"/>
    <property type="molecule type" value="Genomic_DNA"/>
</dbReference>
<sequence length="513" mass="53250">MRPKTLRQLGVAVLIGLVSYAIPAITVEAATTNSTDLQQSITQLANEIDTLSAIANSSTGSSLAGSVLAVLRSPSMDWNEVLFGTDALTPGEQQTSAALSVDVTQLLTLQSSDAQALIHSVIQNMESLNNTIQPSDVVTFLQNIVNHAYSEMSALKALQPLNETTSAQQLHTAFDGYLASATPAIQSLFGLGGSVVAQGGGVSTVGVSDAGAPSLPTPPQNTGGAFTTVLQTATVNLAASSVTQSVNGASFVFTVPAHAFATTETLTLTGGKASDAAGVLTATYAGFEPLYTFGVFFSGDAPMVPISVQVDAQSLPANVQVFSVAADGTLTAIPATVAGGSITFSLQADTDVVIAAPNSTSVQPIVVPSKPVPSWSGYVTEAIQVNGKPQSEVPGIVSGGTTYMPIWYVMKVLDAIGFQNTWNGQGWYLVAPKGSNPDFSHVQVGTGKGIYLNGKLIERVPIKVATDPTSHTKTTYMPIWYVMQALHRVNVTSSWAHSVWNIQTTGIVNASST</sequence>
<dbReference type="Proteomes" id="UP000182589">
    <property type="component" value="Unassembled WGS sequence"/>
</dbReference>
<organism evidence="1 2">
    <name type="scientific">Alicyclobacillus hesperidum</name>
    <dbReference type="NCBI Taxonomy" id="89784"/>
    <lineage>
        <taxon>Bacteria</taxon>
        <taxon>Bacillati</taxon>
        <taxon>Bacillota</taxon>
        <taxon>Bacilli</taxon>
        <taxon>Bacillales</taxon>
        <taxon>Alicyclobacillaceae</taxon>
        <taxon>Alicyclobacillus</taxon>
    </lineage>
</organism>
<protein>
    <recommendedName>
        <fullName evidence="3">Copper amine oxidase N-terminal domain-containing protein</fullName>
    </recommendedName>
</protein>
<proteinExistence type="predicted"/>
<reference evidence="2" key="1">
    <citation type="submission" date="2016-10" db="EMBL/GenBank/DDBJ databases">
        <authorList>
            <person name="Varghese N."/>
        </authorList>
    </citation>
    <scope>NUCLEOTIDE SEQUENCE [LARGE SCALE GENOMIC DNA]</scope>
    <source>
        <strain evidence="2">DSM 12489</strain>
    </source>
</reference>
<name>A0A1H2RB73_9BACL</name>
<evidence type="ECO:0008006" key="3">
    <source>
        <dbReference type="Google" id="ProtNLM"/>
    </source>
</evidence>
<keyword evidence="2" id="KW-1185">Reference proteome</keyword>
<evidence type="ECO:0000313" key="2">
    <source>
        <dbReference type="Proteomes" id="UP000182589"/>
    </source>
</evidence>
<accession>A0A1H2RB73</accession>
<dbReference type="RefSeq" id="WP_074691618.1">
    <property type="nucleotide sequence ID" value="NZ_FNOJ01000002.1"/>
</dbReference>
<dbReference type="AlphaFoldDB" id="A0A1H2RB73"/>
<dbReference type="STRING" id="89784.SAMN04489725_102247"/>
<gene>
    <name evidence="1" type="ORF">SAMN04489725_102247</name>
</gene>